<evidence type="ECO:0000256" key="5">
    <source>
        <dbReference type="ARBA" id="ARBA00022824"/>
    </source>
</evidence>
<organism evidence="9 10">
    <name type="scientific">Hypsibius exemplaris</name>
    <name type="common">Freshwater tardigrade</name>
    <dbReference type="NCBI Taxonomy" id="2072580"/>
    <lineage>
        <taxon>Eukaryota</taxon>
        <taxon>Metazoa</taxon>
        <taxon>Ecdysozoa</taxon>
        <taxon>Tardigrada</taxon>
        <taxon>Eutardigrada</taxon>
        <taxon>Parachela</taxon>
        <taxon>Hypsibioidea</taxon>
        <taxon>Hypsibiidae</taxon>
        <taxon>Hypsibius</taxon>
    </lineage>
</organism>
<feature type="chain" id="PRO_5013252463" evidence="8">
    <location>
        <begin position="25"/>
        <end position="204"/>
    </location>
</feature>
<name>A0A1W0XA76_HYPEX</name>
<comment type="caution">
    <text evidence="9">The sequence shown here is derived from an EMBL/GenBank/DDBJ whole genome shotgun (WGS) entry which is preliminary data.</text>
</comment>
<dbReference type="AlphaFoldDB" id="A0A1W0XA76"/>
<keyword evidence="5" id="KW-0256">Endoplasmic reticulum</keyword>
<dbReference type="Gene3D" id="3.30.70.260">
    <property type="match status" value="1"/>
</dbReference>
<dbReference type="GO" id="GO:0016055">
    <property type="term" value="P:Wnt signaling pathway"/>
    <property type="evidence" value="ECO:0007669"/>
    <property type="project" value="UniProtKB-KW"/>
</dbReference>
<evidence type="ECO:0000313" key="9">
    <source>
        <dbReference type="EMBL" id="OQV24435.1"/>
    </source>
</evidence>
<evidence type="ECO:0000256" key="7">
    <source>
        <dbReference type="SAM" id="MobiDB-lite"/>
    </source>
</evidence>
<keyword evidence="3" id="KW-0879">Wnt signaling pathway</keyword>
<dbReference type="GO" id="GO:0006457">
    <property type="term" value="P:protein folding"/>
    <property type="evidence" value="ECO:0007669"/>
    <property type="project" value="InterPro"/>
</dbReference>
<keyword evidence="6" id="KW-0143">Chaperone</keyword>
<feature type="signal peptide" evidence="8">
    <location>
        <begin position="1"/>
        <end position="24"/>
    </location>
</feature>
<dbReference type="FunFam" id="3.30.70.260:FF:000031">
    <property type="entry name" value="LDLR chaperone MESD"/>
    <property type="match status" value="1"/>
</dbReference>
<comment type="subcellular location">
    <subcellularLocation>
        <location evidence="1">Endoplasmic reticulum</location>
    </subcellularLocation>
</comment>
<keyword evidence="10" id="KW-1185">Reference proteome</keyword>
<protein>
    <submittedName>
        <fullName evidence="9">LDLR chaperone boca</fullName>
    </submittedName>
</protein>
<sequence length="204" mass="22861">MRADLNGFIFAVLLPLLFIIQQGAVHVSATADEAQSSGSASPPKKKKALADYNDADMERIYDEWEKDEEPLAEDELPEHLRKGPQIDFSKIGQMDPEALLKLTKKGKSLMMFATVSGNPTKDELEKITGLWHSGLFNMHIESQRFVVDDKRAIFMFKDGSQAWEAKDFLVDQERCKEVTIESKSYPGKHATPSAKSSDGVKQEL</sequence>
<feature type="region of interest" description="Disordered" evidence="7">
    <location>
        <begin position="180"/>
        <end position="204"/>
    </location>
</feature>
<dbReference type="GO" id="GO:0005783">
    <property type="term" value="C:endoplasmic reticulum"/>
    <property type="evidence" value="ECO:0007669"/>
    <property type="project" value="UniProtKB-SubCell"/>
</dbReference>
<dbReference type="Pfam" id="PF10185">
    <property type="entry name" value="Mesd"/>
    <property type="match status" value="1"/>
</dbReference>
<evidence type="ECO:0000256" key="1">
    <source>
        <dbReference type="ARBA" id="ARBA00004240"/>
    </source>
</evidence>
<dbReference type="Proteomes" id="UP000192578">
    <property type="component" value="Unassembled WGS sequence"/>
</dbReference>
<comment type="similarity">
    <text evidence="2">Belongs to the MESD family.</text>
</comment>
<keyword evidence="4 8" id="KW-0732">Signal</keyword>
<evidence type="ECO:0000256" key="4">
    <source>
        <dbReference type="ARBA" id="ARBA00022729"/>
    </source>
</evidence>
<evidence type="ECO:0000256" key="8">
    <source>
        <dbReference type="SAM" id="SignalP"/>
    </source>
</evidence>
<dbReference type="EMBL" id="MTYJ01000006">
    <property type="protein sequence ID" value="OQV24435.1"/>
    <property type="molecule type" value="Genomic_DNA"/>
</dbReference>
<reference evidence="10" key="1">
    <citation type="submission" date="2017-01" db="EMBL/GenBank/DDBJ databases">
        <title>Comparative genomics of anhydrobiosis in the tardigrade Hypsibius dujardini.</title>
        <authorList>
            <person name="Yoshida Y."/>
            <person name="Koutsovoulos G."/>
            <person name="Laetsch D."/>
            <person name="Stevens L."/>
            <person name="Kumar S."/>
            <person name="Horikawa D."/>
            <person name="Ishino K."/>
            <person name="Komine S."/>
            <person name="Tomita M."/>
            <person name="Blaxter M."/>
            <person name="Arakawa K."/>
        </authorList>
    </citation>
    <scope>NUCLEOTIDE SEQUENCE [LARGE SCALE GENOMIC DNA]</scope>
    <source>
        <strain evidence="10">Z151</strain>
    </source>
</reference>
<dbReference type="OrthoDB" id="75833at2759"/>
<proteinExistence type="inferred from homology"/>
<dbReference type="Gene3D" id="6.10.250.640">
    <property type="match status" value="1"/>
</dbReference>
<gene>
    <name evidence="9" type="ORF">BV898_01499</name>
</gene>
<evidence type="ECO:0000256" key="2">
    <source>
        <dbReference type="ARBA" id="ARBA00011068"/>
    </source>
</evidence>
<evidence type="ECO:0000256" key="3">
    <source>
        <dbReference type="ARBA" id="ARBA00022687"/>
    </source>
</evidence>
<dbReference type="PANTHER" id="PTHR17600">
    <property type="entry name" value="MESODERM DEVELOPMENT CANDIDATE 2"/>
    <property type="match status" value="1"/>
</dbReference>
<dbReference type="InterPro" id="IPR019330">
    <property type="entry name" value="MESD"/>
</dbReference>
<accession>A0A1W0XA76</accession>
<evidence type="ECO:0000313" key="10">
    <source>
        <dbReference type="Proteomes" id="UP000192578"/>
    </source>
</evidence>
<dbReference type="PANTHER" id="PTHR17600:SF2">
    <property type="entry name" value="LRP CHAPERONE MESD"/>
    <property type="match status" value="1"/>
</dbReference>
<evidence type="ECO:0000256" key="6">
    <source>
        <dbReference type="ARBA" id="ARBA00023186"/>
    </source>
</evidence>